<reference evidence="8 9" key="1">
    <citation type="journal article" date="2023" name="G3 (Bethesda)">
        <title>A high-quality reference genome for the fission yeast Schizosaccharomyces osmophilus.</title>
        <authorList>
            <person name="Jia G.S."/>
            <person name="Zhang W.C."/>
            <person name="Liang Y."/>
            <person name="Liu X.H."/>
            <person name="Rhind N."/>
            <person name="Pidoux A."/>
            <person name="Brysch-Herzberg M."/>
            <person name="Du L.L."/>
        </authorList>
    </citation>
    <scope>NUCLEOTIDE SEQUENCE [LARGE SCALE GENOMIC DNA]</scope>
    <source>
        <strain evidence="8 9">CBS 15793</strain>
    </source>
</reference>
<dbReference type="EMBL" id="CP115612">
    <property type="protein sequence ID" value="WBW73829.1"/>
    <property type="molecule type" value="Genomic_DNA"/>
</dbReference>
<evidence type="ECO:0000256" key="5">
    <source>
        <dbReference type="ARBA" id="ARBA00023136"/>
    </source>
</evidence>
<dbReference type="AlphaFoldDB" id="A0AAE9WCP7"/>
<comment type="similarity">
    <text evidence="2">Belongs to the SAM50/omp85 family.</text>
</comment>
<dbReference type="Proteomes" id="UP001212411">
    <property type="component" value="Chromosome 2"/>
</dbReference>
<dbReference type="GeneID" id="80877199"/>
<evidence type="ECO:0000313" key="8">
    <source>
        <dbReference type="EMBL" id="WBW73829.1"/>
    </source>
</evidence>
<evidence type="ECO:0000313" key="9">
    <source>
        <dbReference type="Proteomes" id="UP001212411"/>
    </source>
</evidence>
<name>A0AAE9WCP7_9SCHI</name>
<evidence type="ECO:0000259" key="7">
    <source>
        <dbReference type="Pfam" id="PF01103"/>
    </source>
</evidence>
<protein>
    <submittedName>
        <fullName evidence="8">Mitochondrial sorting and assembly machinery complex subunit Sam50</fullName>
    </submittedName>
</protein>
<dbReference type="GO" id="GO:0045040">
    <property type="term" value="P:protein insertion into mitochondrial outer membrane"/>
    <property type="evidence" value="ECO:0007669"/>
    <property type="project" value="TreeGrafter"/>
</dbReference>
<dbReference type="InterPro" id="IPR039910">
    <property type="entry name" value="D15-like"/>
</dbReference>
<evidence type="ECO:0000256" key="3">
    <source>
        <dbReference type="ARBA" id="ARBA00022452"/>
    </source>
</evidence>
<dbReference type="PANTHER" id="PTHR12815">
    <property type="entry name" value="SORTING AND ASSEMBLY MACHINERY SAMM50 PROTEIN FAMILY MEMBER"/>
    <property type="match status" value="1"/>
</dbReference>
<evidence type="ECO:0000256" key="4">
    <source>
        <dbReference type="ARBA" id="ARBA00022692"/>
    </source>
</evidence>
<gene>
    <name evidence="8" type="primary">sam50</name>
    <name evidence="8" type="ORF">SOMG_03721</name>
</gene>
<feature type="region of interest" description="Disordered" evidence="6">
    <location>
        <begin position="1"/>
        <end position="22"/>
    </location>
</feature>
<keyword evidence="3" id="KW-1134">Transmembrane beta strand</keyword>
<dbReference type="RefSeq" id="XP_056038072.1">
    <property type="nucleotide sequence ID" value="XM_056182510.1"/>
</dbReference>
<feature type="domain" description="Bacterial surface antigen (D15)" evidence="7">
    <location>
        <begin position="158"/>
        <end position="476"/>
    </location>
</feature>
<evidence type="ECO:0000256" key="6">
    <source>
        <dbReference type="SAM" id="MobiDB-lite"/>
    </source>
</evidence>
<keyword evidence="9" id="KW-1185">Reference proteome</keyword>
<keyword evidence="5" id="KW-0472">Membrane</keyword>
<keyword evidence="4" id="KW-0812">Transmembrane</keyword>
<dbReference type="Gene3D" id="2.40.160.50">
    <property type="entry name" value="membrane protein fhac: a member of the omp85/tpsb transporter family"/>
    <property type="match status" value="1"/>
</dbReference>
<proteinExistence type="inferred from homology"/>
<dbReference type="GO" id="GO:0005741">
    <property type="term" value="C:mitochondrial outer membrane"/>
    <property type="evidence" value="ECO:0007669"/>
    <property type="project" value="UniProtKB-SubCell"/>
</dbReference>
<evidence type="ECO:0000256" key="1">
    <source>
        <dbReference type="ARBA" id="ARBA00004374"/>
    </source>
</evidence>
<dbReference type="Pfam" id="PF01103">
    <property type="entry name" value="Omp85"/>
    <property type="match status" value="1"/>
</dbReference>
<evidence type="ECO:0000256" key="2">
    <source>
        <dbReference type="ARBA" id="ARBA00010913"/>
    </source>
</evidence>
<accession>A0AAE9WCP7</accession>
<sequence length="477" mass="51813">MSAESSQESVPPRNVPPIDRESIQSARETLRSLSEILTENSTLPVGISSIRVAGAYNTRAGFLQKALQSCVDPSAKTIKSMPLLDTLNNIQETTGKLMAFGIYDSANIKIDRASSAISGENDLDVIIQVKEKPRLFFETGTDVGNVEGNVHANVLARNVFGGAEFLSGNVSYGTRNRATMSAKFETPVNASPATHFRVLGYSNVRDNKAISSHELITRGLSLSLQHQDRFRGLHELSQNFFWRRVTHLSEYASPSIRLQAGDTIKQSLAYSYMVDTRDHPTLPSRGNYVRALMELAGLGPVSGDARFLKSELWHQYAFSLNRTRSVTLAVSSRLGAMKPLDESPTLLCDRFTLGGSTSMRGFSEDRLGPKDGKDSLGGTAYLALSTSLLFPLPKLDASKPFRLQVFANAGGLTNLDAKNPLNTYKSILMHPCVSTGLGLVYASPAARFELNFTLPIAVTGGDVGRKGLQLGAGIEFM</sequence>
<organism evidence="8 9">
    <name type="scientific">Schizosaccharomyces osmophilus</name>
    <dbReference type="NCBI Taxonomy" id="2545709"/>
    <lineage>
        <taxon>Eukaryota</taxon>
        <taxon>Fungi</taxon>
        <taxon>Dikarya</taxon>
        <taxon>Ascomycota</taxon>
        <taxon>Taphrinomycotina</taxon>
        <taxon>Schizosaccharomycetes</taxon>
        <taxon>Schizosaccharomycetales</taxon>
        <taxon>Schizosaccharomycetaceae</taxon>
        <taxon>Schizosaccharomyces</taxon>
    </lineage>
</organism>
<dbReference type="KEGG" id="som:SOMG_03721"/>
<comment type="subcellular location">
    <subcellularLocation>
        <location evidence="1">Mitochondrion outer membrane</location>
        <topology evidence="1">Multi-pass membrane protein</topology>
    </subcellularLocation>
</comment>
<dbReference type="PANTHER" id="PTHR12815:SF18">
    <property type="entry name" value="SORTING AND ASSEMBLY MACHINERY COMPONENT 50 HOMOLOG"/>
    <property type="match status" value="1"/>
</dbReference>
<dbReference type="InterPro" id="IPR000184">
    <property type="entry name" value="Bac_surfAg_D15"/>
</dbReference>